<sequence length="57" mass="6206">MISSEDAIVILGSKLGFIVSSEEALDLILTGKNPSEIAAKIEKELKKREGYQEKTAL</sequence>
<reference evidence="1" key="1">
    <citation type="submission" date="2017-02" db="EMBL/GenBank/DDBJ databases">
        <title>Delving into the versatile metabolic prowess of the omnipresent phylum Bacteroidetes.</title>
        <authorList>
            <person name="Nobu M.K."/>
            <person name="Mei R."/>
            <person name="Narihiro T."/>
            <person name="Kuroda K."/>
            <person name="Liu W.-T."/>
        </authorList>
    </citation>
    <scope>NUCLEOTIDE SEQUENCE</scope>
    <source>
        <strain evidence="1">ADurb.Bin276</strain>
    </source>
</reference>
<gene>
    <name evidence="1" type="ORF">BWY41_01814</name>
</gene>
<proteinExistence type="predicted"/>
<accession>A0A1V5SK73</accession>
<name>A0A1V5SK73_9BACT</name>
<comment type="caution">
    <text evidence="1">The sequence shown here is derived from an EMBL/GenBank/DDBJ whole genome shotgun (WGS) entry which is preliminary data.</text>
</comment>
<dbReference type="AlphaFoldDB" id="A0A1V5SK73"/>
<protein>
    <submittedName>
        <fullName evidence="1">Uncharacterized protein</fullName>
    </submittedName>
</protein>
<dbReference type="Proteomes" id="UP000485569">
    <property type="component" value="Unassembled WGS sequence"/>
</dbReference>
<evidence type="ECO:0000313" key="1">
    <source>
        <dbReference type="EMBL" id="OQA54940.1"/>
    </source>
</evidence>
<dbReference type="EMBL" id="MWBQ01000188">
    <property type="protein sequence ID" value="OQA54940.1"/>
    <property type="molecule type" value="Genomic_DNA"/>
</dbReference>
<organism evidence="1">
    <name type="scientific">Candidatus Atribacter allofermentans</name>
    <dbReference type="NCBI Taxonomy" id="1852833"/>
    <lineage>
        <taxon>Bacteria</taxon>
        <taxon>Pseudomonadati</taxon>
        <taxon>Atribacterota</taxon>
        <taxon>Atribacteria</taxon>
        <taxon>Atribacterales</taxon>
        <taxon>Atribacteraceae</taxon>
        <taxon>Atribacter</taxon>
    </lineage>
</organism>